<gene>
    <name evidence="2" type="ORF">ACFMB1_14430</name>
</gene>
<dbReference type="RefSeq" id="WP_379882006.1">
    <property type="nucleotide sequence ID" value="NZ_JBHPON010000002.1"/>
</dbReference>
<evidence type="ECO:0000256" key="1">
    <source>
        <dbReference type="SAM" id="SignalP"/>
    </source>
</evidence>
<name>A0ABW1L1D8_9PROT</name>
<evidence type="ECO:0000313" key="3">
    <source>
        <dbReference type="Proteomes" id="UP001596116"/>
    </source>
</evidence>
<organism evidence="2 3">
    <name type="scientific">Hyphococcus aureus</name>
    <dbReference type="NCBI Taxonomy" id="2666033"/>
    <lineage>
        <taxon>Bacteria</taxon>
        <taxon>Pseudomonadati</taxon>
        <taxon>Pseudomonadota</taxon>
        <taxon>Alphaproteobacteria</taxon>
        <taxon>Parvularculales</taxon>
        <taxon>Parvularculaceae</taxon>
        <taxon>Hyphococcus</taxon>
    </lineage>
</organism>
<evidence type="ECO:0000313" key="2">
    <source>
        <dbReference type="EMBL" id="MFC6036752.1"/>
    </source>
</evidence>
<feature type="chain" id="PRO_5047422063" evidence="1">
    <location>
        <begin position="23"/>
        <end position="166"/>
    </location>
</feature>
<accession>A0ABW1L1D8</accession>
<protein>
    <submittedName>
        <fullName evidence="2">Uncharacterized protein</fullName>
    </submittedName>
</protein>
<comment type="caution">
    <text evidence="2">The sequence shown here is derived from an EMBL/GenBank/DDBJ whole genome shotgun (WGS) entry which is preliminary data.</text>
</comment>
<keyword evidence="1" id="KW-0732">Signal</keyword>
<dbReference type="PROSITE" id="PS51257">
    <property type="entry name" value="PROKAR_LIPOPROTEIN"/>
    <property type="match status" value="1"/>
</dbReference>
<sequence>MKALTLASYALFALAGACATTASGSKARQAETGAGVDLASEAAGAQGLRPIADAKLPDKSCGMVLWTLEGRRPAAVFRFVSGDQAEINIAGEPVTLKRIDYAGAAGFGVFEQQSFASGDGVTVDVTARFGLGFEGGAYLEQGLIKVRDNKGWSMVSPTAGIAGCKD</sequence>
<dbReference type="EMBL" id="JBHPON010000002">
    <property type="protein sequence ID" value="MFC6036752.1"/>
    <property type="molecule type" value="Genomic_DNA"/>
</dbReference>
<keyword evidence="3" id="KW-1185">Reference proteome</keyword>
<reference evidence="2 3" key="1">
    <citation type="submission" date="2024-09" db="EMBL/GenBank/DDBJ databases">
        <authorList>
            <person name="Zhang Z.-H."/>
        </authorList>
    </citation>
    <scope>NUCLEOTIDE SEQUENCE [LARGE SCALE GENOMIC DNA]</scope>
    <source>
        <strain evidence="2 3">HHTR114</strain>
    </source>
</reference>
<feature type="signal peptide" evidence="1">
    <location>
        <begin position="1"/>
        <end position="22"/>
    </location>
</feature>
<dbReference type="Proteomes" id="UP001596116">
    <property type="component" value="Unassembled WGS sequence"/>
</dbReference>
<proteinExistence type="predicted"/>